<dbReference type="Ensembl" id="ENSSSCT00035074014.1">
    <property type="protein sequence ID" value="ENSSSCP00035030019.1"/>
    <property type="gene ID" value="ENSSSCG00035055487.1"/>
</dbReference>
<reference evidence="9" key="1">
    <citation type="submission" date="2025-05" db="UniProtKB">
        <authorList>
            <consortium name="Ensembl"/>
        </authorList>
    </citation>
    <scope>IDENTIFICATION</scope>
</reference>
<protein>
    <recommendedName>
        <fullName evidence="8">Rieske domain-containing protein</fullName>
    </recommendedName>
</protein>
<evidence type="ECO:0000256" key="1">
    <source>
        <dbReference type="ARBA" id="ARBA00010651"/>
    </source>
</evidence>
<evidence type="ECO:0000313" key="9">
    <source>
        <dbReference type="Ensembl" id="ENSSSCP00065027490.1"/>
    </source>
</evidence>
<dbReference type="Proteomes" id="UP000694720">
    <property type="component" value="Unplaced"/>
</dbReference>
<dbReference type="PRINTS" id="PR00162">
    <property type="entry name" value="RIESKE"/>
</dbReference>
<dbReference type="SUPFAM" id="SSF50022">
    <property type="entry name" value="ISP domain"/>
    <property type="match status" value="1"/>
</dbReference>
<dbReference type="InterPro" id="IPR036922">
    <property type="entry name" value="Rieske_2Fe-2S_sf"/>
</dbReference>
<evidence type="ECO:0000313" key="10">
    <source>
        <dbReference type="Proteomes" id="UP000694725"/>
    </source>
</evidence>
<keyword evidence="5" id="KW-0411">Iron-sulfur</keyword>
<dbReference type="InterPro" id="IPR014349">
    <property type="entry name" value="Rieske_Fe-S_prot"/>
</dbReference>
<dbReference type="InterPro" id="IPR005805">
    <property type="entry name" value="Rieske_Fe-S_prot_C"/>
</dbReference>
<feature type="domain" description="Rieske" evidence="8">
    <location>
        <begin position="61"/>
        <end position="125"/>
    </location>
</feature>
<keyword evidence="3" id="KW-0479">Metal-binding</keyword>
<sequence length="127" mass="13812">MSASADVLAVVKIEIKSPAIPEGKNMPEWGIPLFVCFHLRHLELPRLGDPRGVHDLYHRTPEWVILTGACTHLACVSTANAGDFGAYSCPCHGSHCDASDRIRRGPAPLNLEAPVYEFTSHDLVIVG</sequence>
<name>A0A8D1YVC3_PIG</name>
<dbReference type="Proteomes" id="UP000694725">
    <property type="component" value="Unplaced"/>
</dbReference>
<dbReference type="AlphaFoldDB" id="A0A8D1YVC3"/>
<evidence type="ECO:0000256" key="2">
    <source>
        <dbReference type="ARBA" id="ARBA00022714"/>
    </source>
</evidence>
<keyword evidence="2" id="KW-0001">2Fe-2S</keyword>
<dbReference type="PANTHER" id="PTHR10134">
    <property type="entry name" value="CYTOCHROME B-C1 COMPLEX SUBUNIT RIESKE, MITOCHONDRIAL"/>
    <property type="match status" value="1"/>
</dbReference>
<dbReference type="PROSITE" id="PS51296">
    <property type="entry name" value="RIESKE"/>
    <property type="match status" value="1"/>
</dbReference>
<evidence type="ECO:0000256" key="3">
    <source>
        <dbReference type="ARBA" id="ARBA00022723"/>
    </source>
</evidence>
<dbReference type="GO" id="GO:0046872">
    <property type="term" value="F:metal ion binding"/>
    <property type="evidence" value="ECO:0007669"/>
    <property type="project" value="UniProtKB-KW"/>
</dbReference>
<dbReference type="Proteomes" id="UP000694724">
    <property type="component" value="Unplaced"/>
</dbReference>
<dbReference type="Pfam" id="PF00355">
    <property type="entry name" value="Rieske"/>
    <property type="match status" value="1"/>
</dbReference>
<accession>A0A8D1YVC3</accession>
<keyword evidence="4" id="KW-0408">Iron</keyword>
<evidence type="ECO:0000256" key="7">
    <source>
        <dbReference type="ARBA" id="ARBA00034078"/>
    </source>
</evidence>
<dbReference type="Ensembl" id="ENSSSCT00065063451.1">
    <property type="protein sequence ID" value="ENSSSCP00065027490.1"/>
    <property type="gene ID" value="ENSSSCG00065046378.1"/>
</dbReference>
<comment type="cofactor">
    <cofactor evidence="7">
        <name>[2Fe-2S] cluster</name>
        <dbReference type="ChEBI" id="CHEBI:190135"/>
    </cofactor>
</comment>
<dbReference type="InterPro" id="IPR017941">
    <property type="entry name" value="Rieske_2Fe-2S"/>
</dbReference>
<dbReference type="Gene3D" id="2.102.10.10">
    <property type="entry name" value="Rieske [2Fe-2S] iron-sulphur domain"/>
    <property type="match status" value="1"/>
</dbReference>
<proteinExistence type="inferred from homology"/>
<dbReference type="Ensembl" id="ENSSSCT00055049620.1">
    <property type="protein sequence ID" value="ENSSSCP00055039661.1"/>
    <property type="gene ID" value="ENSSSCG00055025103.1"/>
</dbReference>
<keyword evidence="6" id="KW-1015">Disulfide bond</keyword>
<evidence type="ECO:0000256" key="4">
    <source>
        <dbReference type="ARBA" id="ARBA00023004"/>
    </source>
</evidence>
<comment type="similarity">
    <text evidence="1">Belongs to the Rieske iron-sulfur protein family.</text>
</comment>
<organism evidence="9 10">
    <name type="scientific">Sus scrofa</name>
    <name type="common">Pig</name>
    <dbReference type="NCBI Taxonomy" id="9823"/>
    <lineage>
        <taxon>Eukaryota</taxon>
        <taxon>Metazoa</taxon>
        <taxon>Chordata</taxon>
        <taxon>Craniata</taxon>
        <taxon>Vertebrata</taxon>
        <taxon>Euteleostomi</taxon>
        <taxon>Mammalia</taxon>
        <taxon>Eutheria</taxon>
        <taxon>Laurasiatheria</taxon>
        <taxon>Artiodactyla</taxon>
        <taxon>Suina</taxon>
        <taxon>Suidae</taxon>
        <taxon>Sus</taxon>
    </lineage>
</organism>
<evidence type="ECO:0000256" key="6">
    <source>
        <dbReference type="ARBA" id="ARBA00023157"/>
    </source>
</evidence>
<dbReference type="GO" id="GO:0051537">
    <property type="term" value="F:2 iron, 2 sulfur cluster binding"/>
    <property type="evidence" value="ECO:0007669"/>
    <property type="project" value="UniProtKB-KW"/>
</dbReference>
<evidence type="ECO:0000256" key="5">
    <source>
        <dbReference type="ARBA" id="ARBA00023014"/>
    </source>
</evidence>
<evidence type="ECO:0000259" key="8">
    <source>
        <dbReference type="PROSITE" id="PS51296"/>
    </source>
</evidence>
<dbReference type="GO" id="GO:0016020">
    <property type="term" value="C:membrane"/>
    <property type="evidence" value="ECO:0007669"/>
    <property type="project" value="InterPro"/>
</dbReference>